<accession>A0ABS0BY24</accession>
<dbReference type="InterPro" id="IPR036737">
    <property type="entry name" value="OmpA-like_sf"/>
</dbReference>
<evidence type="ECO:0000256" key="7">
    <source>
        <dbReference type="ARBA" id="ARBA00023306"/>
    </source>
</evidence>
<keyword evidence="3 8" id="KW-0472">Membrane</keyword>
<organism evidence="11 12">
    <name type="scientific">Thiomicrorhabdus heinhorstiae</name>
    <dbReference type="NCBI Taxonomy" id="2748010"/>
    <lineage>
        <taxon>Bacteria</taxon>
        <taxon>Pseudomonadati</taxon>
        <taxon>Pseudomonadota</taxon>
        <taxon>Gammaproteobacteria</taxon>
        <taxon>Thiotrichales</taxon>
        <taxon>Piscirickettsiaceae</taxon>
        <taxon>Thiomicrorhabdus</taxon>
    </lineage>
</organism>
<dbReference type="Proteomes" id="UP001193680">
    <property type="component" value="Unassembled WGS sequence"/>
</dbReference>
<dbReference type="PROSITE" id="PS51257">
    <property type="entry name" value="PROKAR_LIPOPROTEIN"/>
    <property type="match status" value="1"/>
</dbReference>
<reference evidence="11 12" key="1">
    <citation type="submission" date="2020-11" db="EMBL/GenBank/DDBJ databases">
        <title>Sulfur oxidizing isolate from Hospital Hole Sinkhole.</title>
        <authorList>
            <person name="Scott K.M."/>
        </authorList>
    </citation>
    <scope>NUCLEOTIDE SEQUENCE [LARGE SCALE GENOMIC DNA]</scope>
    <source>
        <strain evidence="11 12">HH1</strain>
    </source>
</reference>
<feature type="region of interest" description="Disordered" evidence="9">
    <location>
        <begin position="59"/>
        <end position="78"/>
    </location>
</feature>
<evidence type="ECO:0000256" key="1">
    <source>
        <dbReference type="ARBA" id="ARBA00022618"/>
    </source>
</evidence>
<dbReference type="PANTHER" id="PTHR30329:SF21">
    <property type="entry name" value="LIPOPROTEIN YIAD-RELATED"/>
    <property type="match status" value="1"/>
</dbReference>
<keyword evidence="1 8" id="KW-0132">Cell division</keyword>
<keyword evidence="7 8" id="KW-0131">Cell cycle</keyword>
<protein>
    <recommendedName>
        <fullName evidence="8">Peptidoglycan-associated lipoprotein</fullName>
        <shortName evidence="8">PAL</shortName>
    </recommendedName>
</protein>
<dbReference type="SUPFAM" id="SSF103088">
    <property type="entry name" value="OmpA-like"/>
    <property type="match status" value="1"/>
</dbReference>
<evidence type="ECO:0000313" key="11">
    <source>
        <dbReference type="EMBL" id="MBF6058698.1"/>
    </source>
</evidence>
<keyword evidence="6 8" id="KW-0449">Lipoprotein</keyword>
<dbReference type="Pfam" id="PF00691">
    <property type="entry name" value="OmpA"/>
    <property type="match status" value="1"/>
</dbReference>
<dbReference type="HAMAP" id="MF_02204">
    <property type="entry name" value="Pal"/>
    <property type="match status" value="1"/>
</dbReference>
<name>A0ABS0BY24_9GAMM</name>
<dbReference type="InterPro" id="IPR050330">
    <property type="entry name" value="Bact_OuterMem_StrucFunc"/>
</dbReference>
<dbReference type="PROSITE" id="PS51123">
    <property type="entry name" value="OMPA_2"/>
    <property type="match status" value="1"/>
</dbReference>
<evidence type="ECO:0000313" key="12">
    <source>
        <dbReference type="Proteomes" id="UP001193680"/>
    </source>
</evidence>
<evidence type="ECO:0000259" key="10">
    <source>
        <dbReference type="PROSITE" id="PS51123"/>
    </source>
</evidence>
<feature type="domain" description="OmpA-like" evidence="10">
    <location>
        <begin position="90"/>
        <end position="203"/>
    </location>
</feature>
<dbReference type="InterPro" id="IPR014169">
    <property type="entry name" value="Pal_lipo_C"/>
</dbReference>
<dbReference type="CDD" id="cd07185">
    <property type="entry name" value="OmpA_C-like"/>
    <property type="match status" value="1"/>
</dbReference>
<dbReference type="NCBIfam" id="TIGR02802">
    <property type="entry name" value="Pal_lipo"/>
    <property type="match status" value="1"/>
</dbReference>
<dbReference type="Gene3D" id="3.30.1330.60">
    <property type="entry name" value="OmpA-like domain"/>
    <property type="match status" value="1"/>
</dbReference>
<comment type="subunit">
    <text evidence="8">The Tol-Pal system is composed of five core proteins: the inner membrane proteins TolA, TolQ and TolR, the periplasmic protein TolB and the outer membrane protein Pal. They form a network linking the inner and outer membranes and the peptidoglycan layer.</text>
</comment>
<evidence type="ECO:0000256" key="9">
    <source>
        <dbReference type="SAM" id="MobiDB-lite"/>
    </source>
</evidence>
<gene>
    <name evidence="8 11" type="primary">pal</name>
    <name evidence="11" type="ORF">H8792_010135</name>
</gene>
<dbReference type="EMBL" id="JACBGI020000024">
    <property type="protein sequence ID" value="MBF6058698.1"/>
    <property type="molecule type" value="Genomic_DNA"/>
</dbReference>
<dbReference type="InterPro" id="IPR039001">
    <property type="entry name" value="Pal"/>
</dbReference>
<keyword evidence="12" id="KW-1185">Reference proteome</keyword>
<comment type="function">
    <text evidence="8">Part of the Tol-Pal system, which plays a role in outer membrane invagination during cell division and is important for maintaining outer membrane integrity.</text>
</comment>
<dbReference type="InterPro" id="IPR006664">
    <property type="entry name" value="OMP_bac"/>
</dbReference>
<evidence type="ECO:0000256" key="3">
    <source>
        <dbReference type="ARBA" id="ARBA00023136"/>
    </source>
</evidence>
<evidence type="ECO:0000256" key="6">
    <source>
        <dbReference type="ARBA" id="ARBA00023288"/>
    </source>
</evidence>
<evidence type="ECO:0000256" key="5">
    <source>
        <dbReference type="ARBA" id="ARBA00023237"/>
    </source>
</evidence>
<dbReference type="InterPro" id="IPR006665">
    <property type="entry name" value="OmpA-like"/>
</dbReference>
<sequence length="203" mass="22202">MSLNTIKNLLLVGLMGITLSGCSSLFDGIWDVDKYAYNDPNDPRLVDKEYQDGSELALRSKDGSDTGAMGAGSGAGDDAGAMSAVEAEKAKLLAEIRGKVIHFDFDRSVIYPEEYYIVKNNARYMALEPGAKVTIEGNCDERGTREYNLALGERRALAVKDALVKEGVAPERITLISFGEDKPVNDAHNEAAWAENRRAEFVY</sequence>
<comment type="similarity">
    <text evidence="8">Belongs to the Pal lipoprotein family.</text>
</comment>
<comment type="subcellular location">
    <subcellularLocation>
        <location evidence="8">Cell outer membrane</location>
        <topology evidence="8">Lipid-anchor</topology>
    </subcellularLocation>
</comment>
<evidence type="ECO:0000256" key="8">
    <source>
        <dbReference type="HAMAP-Rule" id="MF_02204"/>
    </source>
</evidence>
<keyword evidence="2 8" id="KW-0732">Signal</keyword>
<evidence type="ECO:0000256" key="2">
    <source>
        <dbReference type="ARBA" id="ARBA00022729"/>
    </source>
</evidence>
<evidence type="ECO:0000256" key="4">
    <source>
        <dbReference type="ARBA" id="ARBA00023139"/>
    </source>
</evidence>
<keyword evidence="4 8" id="KW-0564">Palmitate</keyword>
<dbReference type="PRINTS" id="PR01021">
    <property type="entry name" value="OMPADOMAIN"/>
</dbReference>
<proteinExistence type="inferred from homology"/>
<keyword evidence="5 8" id="KW-0998">Cell outer membrane</keyword>
<comment type="caution">
    <text evidence="11">The sequence shown here is derived from an EMBL/GenBank/DDBJ whole genome shotgun (WGS) entry which is preliminary data.</text>
</comment>
<dbReference type="PANTHER" id="PTHR30329">
    <property type="entry name" value="STATOR ELEMENT OF FLAGELLAR MOTOR COMPLEX"/>
    <property type="match status" value="1"/>
</dbReference>